<accession>A0A0F9JE78</accession>
<organism evidence="1">
    <name type="scientific">marine sediment metagenome</name>
    <dbReference type="NCBI Taxonomy" id="412755"/>
    <lineage>
        <taxon>unclassified sequences</taxon>
        <taxon>metagenomes</taxon>
        <taxon>ecological metagenomes</taxon>
    </lineage>
</organism>
<protein>
    <submittedName>
        <fullName evidence="1">Uncharacterized protein</fullName>
    </submittedName>
</protein>
<sequence>MVSGYCWVCERSLPPSKWGVCSDCRSEARAASKRKRPKPLIRTPGDMRAYREGIEYRRQQASGFSRWSFLLRLRALDHYSCGAFNCVWCGIADIDVLCLDHIDGGGAEHRLGLGGQSIWKWLADNSYPSGFQVLCRNCNQKKYLVQR</sequence>
<evidence type="ECO:0000313" key="1">
    <source>
        <dbReference type="EMBL" id="KKM04171.1"/>
    </source>
</evidence>
<proteinExistence type="predicted"/>
<comment type="caution">
    <text evidence="1">The sequence shown here is derived from an EMBL/GenBank/DDBJ whole genome shotgun (WGS) entry which is preliminary data.</text>
</comment>
<gene>
    <name evidence="1" type="ORF">LCGC14_1766870</name>
</gene>
<reference evidence="1" key="1">
    <citation type="journal article" date="2015" name="Nature">
        <title>Complex archaea that bridge the gap between prokaryotes and eukaryotes.</title>
        <authorList>
            <person name="Spang A."/>
            <person name="Saw J.H."/>
            <person name="Jorgensen S.L."/>
            <person name="Zaremba-Niedzwiedzka K."/>
            <person name="Martijn J."/>
            <person name="Lind A.E."/>
            <person name="van Eijk R."/>
            <person name="Schleper C."/>
            <person name="Guy L."/>
            <person name="Ettema T.J."/>
        </authorList>
    </citation>
    <scope>NUCLEOTIDE SEQUENCE</scope>
</reference>
<dbReference type="EMBL" id="LAZR01016515">
    <property type="protein sequence ID" value="KKM04171.1"/>
    <property type="molecule type" value="Genomic_DNA"/>
</dbReference>
<dbReference type="AlphaFoldDB" id="A0A0F9JE78"/>
<name>A0A0F9JE78_9ZZZZ</name>